<feature type="transmembrane region" description="Helical" evidence="9">
    <location>
        <begin position="49"/>
        <end position="69"/>
    </location>
</feature>
<evidence type="ECO:0000313" key="13">
    <source>
        <dbReference type="Proteomes" id="UP000245119"/>
    </source>
</evidence>
<protein>
    <recommendedName>
        <fullName evidence="3">5'-nucleotidase</fullName>
        <ecNumber evidence="3">3.1.3.5</ecNumber>
    </recommendedName>
</protein>
<dbReference type="Gene3D" id="3.60.21.10">
    <property type="match status" value="1"/>
</dbReference>
<dbReference type="Proteomes" id="UP000245119">
    <property type="component" value="Linkage Group LG6"/>
</dbReference>
<dbReference type="InterPro" id="IPR036907">
    <property type="entry name" value="5'-Nucleotdase_C_sf"/>
</dbReference>
<comment type="similarity">
    <text evidence="2 8">Belongs to the 5'-nucleotidase family.</text>
</comment>
<dbReference type="Gene3D" id="3.90.780.10">
    <property type="entry name" value="5'-Nucleotidase, C-terminal domain"/>
    <property type="match status" value="1"/>
</dbReference>
<dbReference type="InterPro" id="IPR029052">
    <property type="entry name" value="Metallo-depent_PP-like"/>
</dbReference>
<dbReference type="PROSITE" id="PS00786">
    <property type="entry name" value="5_NUCLEOTIDASE_2"/>
    <property type="match status" value="1"/>
</dbReference>
<evidence type="ECO:0000256" key="3">
    <source>
        <dbReference type="ARBA" id="ARBA00012643"/>
    </source>
</evidence>
<dbReference type="GO" id="GO:0005886">
    <property type="term" value="C:plasma membrane"/>
    <property type="evidence" value="ECO:0007669"/>
    <property type="project" value="TreeGrafter"/>
</dbReference>
<evidence type="ECO:0000256" key="1">
    <source>
        <dbReference type="ARBA" id="ARBA00000815"/>
    </source>
</evidence>
<dbReference type="EMBL" id="PZQS01000006">
    <property type="protein sequence ID" value="PVD28378.1"/>
    <property type="molecule type" value="Genomic_DNA"/>
</dbReference>
<dbReference type="InterPro" id="IPR006179">
    <property type="entry name" value="5_nucleotidase/apyrase"/>
</dbReference>
<evidence type="ECO:0000256" key="2">
    <source>
        <dbReference type="ARBA" id="ARBA00006654"/>
    </source>
</evidence>
<dbReference type="GO" id="GO:0008253">
    <property type="term" value="F:5'-nucleotidase activity"/>
    <property type="evidence" value="ECO:0007669"/>
    <property type="project" value="UniProtKB-EC"/>
</dbReference>
<keyword evidence="9" id="KW-1133">Transmembrane helix</keyword>
<evidence type="ECO:0000259" key="11">
    <source>
        <dbReference type="Pfam" id="PF02872"/>
    </source>
</evidence>
<keyword evidence="6 8" id="KW-0547">Nucleotide-binding</keyword>
<comment type="caution">
    <text evidence="12">The sequence shown here is derived from an EMBL/GenBank/DDBJ whole genome shotgun (WGS) entry which is preliminary data.</text>
</comment>
<dbReference type="PANTHER" id="PTHR11575">
    <property type="entry name" value="5'-NUCLEOTIDASE-RELATED"/>
    <property type="match status" value="1"/>
</dbReference>
<dbReference type="FunFam" id="3.60.21.10:FF:000020">
    <property type="entry name" value="NT5E isoform 4"/>
    <property type="match status" value="1"/>
</dbReference>
<dbReference type="PANTHER" id="PTHR11575:SF24">
    <property type="entry name" value="5'-NUCLEOTIDASE"/>
    <property type="match status" value="1"/>
</dbReference>
<accession>A0A2T7P4P3</accession>
<evidence type="ECO:0000256" key="5">
    <source>
        <dbReference type="ARBA" id="ARBA00022729"/>
    </source>
</evidence>
<keyword evidence="13" id="KW-1185">Reference proteome</keyword>
<evidence type="ECO:0000256" key="7">
    <source>
        <dbReference type="ARBA" id="ARBA00022801"/>
    </source>
</evidence>
<dbReference type="InterPro" id="IPR004843">
    <property type="entry name" value="Calcineurin-like_PHP"/>
</dbReference>
<dbReference type="InterPro" id="IPR008334">
    <property type="entry name" value="5'-Nucleotdase_C"/>
</dbReference>
<dbReference type="AlphaFoldDB" id="A0A2T7P4P3"/>
<keyword evidence="7 8" id="KW-0378">Hydrolase</keyword>
<dbReference type="SUPFAM" id="SSF56300">
    <property type="entry name" value="Metallo-dependent phosphatases"/>
    <property type="match status" value="1"/>
</dbReference>
<comment type="catalytic activity">
    <reaction evidence="1">
        <text>a ribonucleoside 5'-phosphate + H2O = a ribonucleoside + phosphate</text>
        <dbReference type="Rhea" id="RHEA:12484"/>
        <dbReference type="ChEBI" id="CHEBI:15377"/>
        <dbReference type="ChEBI" id="CHEBI:18254"/>
        <dbReference type="ChEBI" id="CHEBI:43474"/>
        <dbReference type="ChEBI" id="CHEBI:58043"/>
        <dbReference type="EC" id="3.1.3.5"/>
    </reaction>
</comment>
<dbReference type="PRINTS" id="PR01607">
    <property type="entry name" value="APYRASEFAMLY"/>
</dbReference>
<keyword evidence="5" id="KW-0732">Signal</keyword>
<dbReference type="CDD" id="cd07409">
    <property type="entry name" value="MPP_CD73_N"/>
    <property type="match status" value="1"/>
</dbReference>
<dbReference type="SUPFAM" id="SSF55816">
    <property type="entry name" value="5'-nucleotidase (syn. UDP-sugar hydrolase), C-terminal domain"/>
    <property type="match status" value="1"/>
</dbReference>
<dbReference type="GO" id="GO:0046872">
    <property type="term" value="F:metal ion binding"/>
    <property type="evidence" value="ECO:0007669"/>
    <property type="project" value="UniProtKB-KW"/>
</dbReference>
<name>A0A2T7P4P3_POMCA</name>
<feature type="domain" description="Calcineurin-like phosphoesterase" evidence="10">
    <location>
        <begin position="78"/>
        <end position="295"/>
    </location>
</feature>
<evidence type="ECO:0000313" key="12">
    <source>
        <dbReference type="EMBL" id="PVD28378.1"/>
    </source>
</evidence>
<proteinExistence type="inferred from homology"/>
<evidence type="ECO:0000259" key="10">
    <source>
        <dbReference type="Pfam" id="PF00149"/>
    </source>
</evidence>
<dbReference type="InterPro" id="IPR006146">
    <property type="entry name" value="5'-Nucleotdase_CS"/>
</dbReference>
<evidence type="ECO:0000256" key="4">
    <source>
        <dbReference type="ARBA" id="ARBA00022723"/>
    </source>
</evidence>
<dbReference type="Pfam" id="PF02872">
    <property type="entry name" value="5_nucleotid_C"/>
    <property type="match status" value="1"/>
</dbReference>
<dbReference type="EC" id="3.1.3.5" evidence="3"/>
<organism evidence="12 13">
    <name type="scientific">Pomacea canaliculata</name>
    <name type="common">Golden apple snail</name>
    <dbReference type="NCBI Taxonomy" id="400727"/>
    <lineage>
        <taxon>Eukaryota</taxon>
        <taxon>Metazoa</taxon>
        <taxon>Spiralia</taxon>
        <taxon>Lophotrochozoa</taxon>
        <taxon>Mollusca</taxon>
        <taxon>Gastropoda</taxon>
        <taxon>Caenogastropoda</taxon>
        <taxon>Architaenioglossa</taxon>
        <taxon>Ampullarioidea</taxon>
        <taxon>Ampullariidae</taxon>
        <taxon>Pomacea</taxon>
    </lineage>
</organism>
<dbReference type="STRING" id="400727.A0A2T7P4P3"/>
<dbReference type="Pfam" id="PF00149">
    <property type="entry name" value="Metallophos"/>
    <property type="match status" value="1"/>
</dbReference>
<dbReference type="FunFam" id="3.90.780.10:FF:000001">
    <property type="entry name" value="NT5E isoform 3"/>
    <property type="match status" value="1"/>
</dbReference>
<dbReference type="OrthoDB" id="7722975at2759"/>
<dbReference type="GO" id="GO:0006196">
    <property type="term" value="P:AMP catabolic process"/>
    <property type="evidence" value="ECO:0007669"/>
    <property type="project" value="TreeGrafter"/>
</dbReference>
<evidence type="ECO:0000256" key="9">
    <source>
        <dbReference type="SAM" id="Phobius"/>
    </source>
</evidence>
<keyword evidence="9" id="KW-0472">Membrane</keyword>
<gene>
    <name evidence="12" type="ORF">C0Q70_10965</name>
</gene>
<sequence length="645" mass="71144">MLSLTLQGRRRMGLSGSCTRPSCSQCPTLSLILCCHPHIRTFLRSGHDVLHLLPSIVAVVVVALTMTVAPTSCEYQLTILHTNDVHARFDETSVYSSSPCPPNEVAANNCFGGFARLVTASREVRQTYNNTLFLDAGDQFQGTIWFYYFGQVVTPIFVNHLQYDALAIGNHEFDRGVSYLVPYLQNVTATVVNANIDATLEPEMKPLFEKSVIKTVGGQRIGIIGYTTQETPDLSSAGQNLKFGDVVEAVRKEAEALTRQGINKIIALGHAGYSVDKEIATIPGVDVVVGGHSHTFLYNASNLNDRPSTEVALGDYPTVVEKNGSRALVVQAYAYSKYLGILHVTFDDNGNVIDYNGKPRLLDASVQNDNATLEMLKPWREKVSVESSSVIGKTLVNLEGSSTICRIRECNLGNLIADGMIYGNRKLLEQDPDRWSDVTIAITNGGGIRDTIVRGNVTIANILNVMPFQNTIDAITIKGKYLQAALEHSVSRYKTCNQTGDLFGGFLQVSGLQVRYDLSQPVGQRVVSVQALCNDCLVPRYFPLEAEKVYKVILPSFVRTGGDGYTMFRDNALNTELYNRLDSEVFLAYVTKTSPLRKGLRDVFSTWWAPMTVPRQAELPILLPVGRHWLQSYRSLGLPLSLKSI</sequence>
<keyword evidence="9" id="KW-0812">Transmembrane</keyword>
<evidence type="ECO:0000256" key="8">
    <source>
        <dbReference type="RuleBase" id="RU362119"/>
    </source>
</evidence>
<feature type="domain" description="5'-Nucleotidase C-terminal" evidence="11">
    <location>
        <begin position="390"/>
        <end position="569"/>
    </location>
</feature>
<reference evidence="12 13" key="1">
    <citation type="submission" date="2018-04" db="EMBL/GenBank/DDBJ databases">
        <title>The genome of golden apple snail Pomacea canaliculata provides insight into stress tolerance and invasive adaptation.</title>
        <authorList>
            <person name="Liu C."/>
            <person name="Liu B."/>
            <person name="Ren Y."/>
            <person name="Zhang Y."/>
            <person name="Wang H."/>
            <person name="Li S."/>
            <person name="Jiang F."/>
            <person name="Yin L."/>
            <person name="Zhang G."/>
            <person name="Qian W."/>
            <person name="Fan W."/>
        </authorList>
    </citation>
    <scope>NUCLEOTIDE SEQUENCE [LARGE SCALE GENOMIC DNA]</scope>
    <source>
        <strain evidence="12">SZHN2017</strain>
        <tissue evidence="12">Muscle</tissue>
    </source>
</reference>
<keyword evidence="4" id="KW-0479">Metal-binding</keyword>
<dbReference type="GO" id="GO:0000166">
    <property type="term" value="F:nucleotide binding"/>
    <property type="evidence" value="ECO:0007669"/>
    <property type="project" value="UniProtKB-KW"/>
</dbReference>
<evidence type="ECO:0000256" key="6">
    <source>
        <dbReference type="ARBA" id="ARBA00022741"/>
    </source>
</evidence>
<dbReference type="PROSITE" id="PS00785">
    <property type="entry name" value="5_NUCLEOTIDASE_1"/>
    <property type="match status" value="1"/>
</dbReference>